<evidence type="ECO:0000256" key="8">
    <source>
        <dbReference type="ARBA" id="ARBA00061188"/>
    </source>
</evidence>
<protein>
    <recommendedName>
        <fullName evidence="9">Anthranilate phosphoribosyltransferase</fullName>
        <ecNumber evidence="9">2.4.2.18</ecNumber>
    </recommendedName>
</protein>
<keyword evidence="3 9" id="KW-0328">Glycosyltransferase</keyword>
<evidence type="ECO:0000259" key="11">
    <source>
        <dbReference type="Pfam" id="PF02885"/>
    </source>
</evidence>
<dbReference type="UniPathway" id="UPA00035">
    <property type="reaction ID" value="UER00041"/>
</dbReference>
<dbReference type="EMBL" id="LN609302">
    <property type="protein sequence ID" value="CEF55942.1"/>
    <property type="molecule type" value="Genomic_DNA"/>
</dbReference>
<accession>A0A0U5F6A1</accession>
<feature type="domain" description="Glycosyl transferase family 3" evidence="10">
    <location>
        <begin position="99"/>
        <end position="363"/>
    </location>
</feature>
<feature type="binding site" evidence="9">
    <location>
        <position position="117"/>
    </location>
    <ligand>
        <name>Mg(2+)</name>
        <dbReference type="ChEBI" id="CHEBI:18420"/>
        <label>1</label>
    </ligand>
</feature>
<dbReference type="InterPro" id="IPR000312">
    <property type="entry name" value="Glycosyl_Trfase_fam3"/>
</dbReference>
<comment type="pathway">
    <text evidence="1 9">Amino-acid biosynthesis; L-tryptophan biosynthesis; L-tryptophan from chorismate: step 2/5.</text>
</comment>
<dbReference type="Gene3D" id="1.20.970.10">
    <property type="entry name" value="Transferase, Pyrimidine Nucleoside Phosphorylase, Chain C"/>
    <property type="match status" value="1"/>
</dbReference>
<dbReference type="EC" id="2.4.2.18" evidence="9"/>
<evidence type="ECO:0000256" key="4">
    <source>
        <dbReference type="ARBA" id="ARBA00022679"/>
    </source>
</evidence>
<dbReference type="Proteomes" id="UP000068250">
    <property type="component" value="Chromosome I"/>
</dbReference>
<keyword evidence="9" id="KW-0460">Magnesium</keyword>
<comment type="cofactor">
    <cofactor evidence="9">
        <name>Mg(2+)</name>
        <dbReference type="ChEBI" id="CHEBI:18420"/>
    </cofactor>
    <text evidence="9">Binds 2 magnesium ions per monomer.</text>
</comment>
<organism evidence="12 13">
    <name type="scientific">Acetobacter ghanensis</name>
    <dbReference type="NCBI Taxonomy" id="431306"/>
    <lineage>
        <taxon>Bacteria</taxon>
        <taxon>Pseudomonadati</taxon>
        <taxon>Pseudomonadota</taxon>
        <taxon>Alphaproteobacteria</taxon>
        <taxon>Acetobacterales</taxon>
        <taxon>Acetobacteraceae</taxon>
        <taxon>Acetobacter</taxon>
    </lineage>
</organism>
<dbReference type="PANTHER" id="PTHR43285">
    <property type="entry name" value="ANTHRANILATE PHOSPHORIBOSYLTRANSFERASE"/>
    <property type="match status" value="1"/>
</dbReference>
<comment type="similarity">
    <text evidence="9">Belongs to the anthranilate phosphoribosyltransferase family.</text>
</comment>
<dbReference type="InterPro" id="IPR017459">
    <property type="entry name" value="Glycosyl_Trfase_fam3_N_dom"/>
</dbReference>
<feature type="domain" description="Glycosyl transferase family 3 N-terminal" evidence="11">
    <location>
        <begin position="29"/>
        <end position="89"/>
    </location>
</feature>
<comment type="subunit">
    <text evidence="9">Homodimer.</text>
</comment>
<dbReference type="Pfam" id="PF02885">
    <property type="entry name" value="Glycos_trans_3N"/>
    <property type="match status" value="1"/>
</dbReference>
<feature type="binding site" evidence="9">
    <location>
        <begin position="133"/>
        <end position="141"/>
    </location>
    <ligand>
        <name>5-phospho-alpha-D-ribose 1-diphosphate</name>
        <dbReference type="ChEBI" id="CHEBI:58017"/>
    </ligand>
</feature>
<dbReference type="Gene3D" id="3.40.1030.10">
    <property type="entry name" value="Nucleoside phosphorylase/phosphoribosyltransferase catalytic domain"/>
    <property type="match status" value="1"/>
</dbReference>
<evidence type="ECO:0000256" key="5">
    <source>
        <dbReference type="ARBA" id="ARBA00022822"/>
    </source>
</evidence>
<dbReference type="SUPFAM" id="SSF52418">
    <property type="entry name" value="Nucleoside phosphorylase/phosphoribosyltransferase catalytic domain"/>
    <property type="match status" value="1"/>
</dbReference>
<dbReference type="SUPFAM" id="SSF47648">
    <property type="entry name" value="Nucleoside phosphorylase/phosphoribosyltransferase N-terminal domain"/>
    <property type="match status" value="1"/>
</dbReference>
<feature type="binding site" evidence="9">
    <location>
        <position position="256"/>
    </location>
    <ligand>
        <name>Mg(2+)</name>
        <dbReference type="ChEBI" id="CHEBI:18420"/>
        <label>2</label>
    </ligand>
</feature>
<comment type="catalytic activity">
    <reaction evidence="7 9">
        <text>N-(5-phospho-beta-D-ribosyl)anthranilate + diphosphate = 5-phospho-alpha-D-ribose 1-diphosphate + anthranilate</text>
        <dbReference type="Rhea" id="RHEA:11768"/>
        <dbReference type="ChEBI" id="CHEBI:16567"/>
        <dbReference type="ChEBI" id="CHEBI:18277"/>
        <dbReference type="ChEBI" id="CHEBI:33019"/>
        <dbReference type="ChEBI" id="CHEBI:58017"/>
        <dbReference type="EC" id="2.4.2.18"/>
    </reaction>
</comment>
<feature type="binding site" evidence="9">
    <location>
        <position position="145"/>
    </location>
    <ligand>
        <name>5-phospho-alpha-D-ribose 1-diphosphate</name>
        <dbReference type="ChEBI" id="CHEBI:58017"/>
    </ligand>
</feature>
<keyword evidence="5 9" id="KW-0822">Tryptophan biosynthesis</keyword>
<reference evidence="13" key="1">
    <citation type="submission" date="2014-09" db="EMBL/GenBank/DDBJ databases">
        <authorList>
            <person name="Illeghems K.G."/>
        </authorList>
    </citation>
    <scope>NUCLEOTIDE SEQUENCE [LARGE SCALE GENOMIC DNA]</scope>
    <source>
        <strain evidence="13">LMG 23848T</strain>
    </source>
</reference>
<proteinExistence type="inferred from homology"/>
<dbReference type="GO" id="GO:0000162">
    <property type="term" value="P:L-tryptophan biosynthetic process"/>
    <property type="evidence" value="ECO:0007669"/>
    <property type="project" value="UniProtKB-UniRule"/>
</dbReference>
<dbReference type="STRING" id="431306.AGA_1700"/>
<evidence type="ECO:0000259" key="10">
    <source>
        <dbReference type="Pfam" id="PF00591"/>
    </source>
</evidence>
<evidence type="ECO:0000256" key="3">
    <source>
        <dbReference type="ARBA" id="ARBA00022676"/>
    </source>
</evidence>
<keyword evidence="6 9" id="KW-0057">Aromatic amino acid biosynthesis</keyword>
<comment type="similarity">
    <text evidence="8">In the C-terminal section; belongs to the anthranilate phosphoribosyltransferase family.</text>
</comment>
<feature type="binding site" evidence="9">
    <location>
        <begin position="115"/>
        <end position="118"/>
    </location>
    <ligand>
        <name>5-phospho-alpha-D-ribose 1-diphosphate</name>
        <dbReference type="ChEBI" id="CHEBI:58017"/>
    </ligand>
</feature>
<evidence type="ECO:0000256" key="2">
    <source>
        <dbReference type="ARBA" id="ARBA00022605"/>
    </source>
</evidence>
<dbReference type="GO" id="GO:0004048">
    <property type="term" value="F:anthranilate phosphoribosyltransferase activity"/>
    <property type="evidence" value="ECO:0007669"/>
    <property type="project" value="UniProtKB-UniRule"/>
</dbReference>
<dbReference type="PANTHER" id="PTHR43285:SF2">
    <property type="entry name" value="ANTHRANILATE PHOSPHORIBOSYLTRANSFERASE"/>
    <property type="match status" value="1"/>
</dbReference>
<name>A0A0U5F6A1_9PROT</name>
<dbReference type="InterPro" id="IPR005940">
    <property type="entry name" value="Anthranilate_Pribosyl_Tfrase"/>
</dbReference>
<dbReference type="InterPro" id="IPR036320">
    <property type="entry name" value="Glycosyl_Trfase_fam3_N_dom_sf"/>
</dbReference>
<feature type="binding site" evidence="9">
    <location>
        <position position="136"/>
    </location>
    <ligand>
        <name>anthranilate</name>
        <dbReference type="ChEBI" id="CHEBI:16567"/>
        <label>1</label>
    </ligand>
</feature>
<feature type="binding site" evidence="9">
    <location>
        <begin position="108"/>
        <end position="109"/>
    </location>
    <ligand>
        <name>5-phospho-alpha-D-ribose 1-diphosphate</name>
        <dbReference type="ChEBI" id="CHEBI:58017"/>
    </ligand>
</feature>
<dbReference type="Pfam" id="PF00591">
    <property type="entry name" value="Glycos_transf_3"/>
    <property type="match status" value="1"/>
</dbReference>
<keyword evidence="2 9" id="KW-0028">Amino-acid biosynthesis</keyword>
<dbReference type="AlphaFoldDB" id="A0A0U5F6A1"/>
<feature type="binding site" evidence="9">
    <location>
        <position position="105"/>
    </location>
    <ligand>
        <name>anthranilate</name>
        <dbReference type="ChEBI" id="CHEBI:16567"/>
        <label>1</label>
    </ligand>
</feature>
<feature type="binding site" evidence="9">
    <location>
        <position position="113"/>
    </location>
    <ligand>
        <name>5-phospho-alpha-D-ribose 1-diphosphate</name>
        <dbReference type="ChEBI" id="CHEBI:58017"/>
    </ligand>
</feature>
<evidence type="ECO:0000256" key="7">
    <source>
        <dbReference type="ARBA" id="ARBA00052328"/>
    </source>
</evidence>
<feature type="binding site" evidence="9">
    <location>
        <position position="255"/>
    </location>
    <ligand>
        <name>Mg(2+)</name>
        <dbReference type="ChEBI" id="CHEBI:18420"/>
        <label>2</label>
    </ligand>
</feature>
<feature type="binding site" evidence="9">
    <location>
        <position position="256"/>
    </location>
    <ligand>
        <name>Mg(2+)</name>
        <dbReference type="ChEBI" id="CHEBI:18420"/>
        <label>1</label>
    </ligand>
</feature>
<keyword evidence="9" id="KW-0479">Metal-binding</keyword>
<keyword evidence="4 9" id="KW-0808">Transferase</keyword>
<evidence type="ECO:0000256" key="1">
    <source>
        <dbReference type="ARBA" id="ARBA00004907"/>
    </source>
</evidence>
<evidence type="ECO:0000313" key="12">
    <source>
        <dbReference type="EMBL" id="CEF55942.1"/>
    </source>
</evidence>
<dbReference type="InterPro" id="IPR035902">
    <property type="entry name" value="Nuc_phospho_transferase"/>
</dbReference>
<evidence type="ECO:0000256" key="9">
    <source>
        <dbReference type="HAMAP-Rule" id="MF_00211"/>
    </source>
</evidence>
<dbReference type="GO" id="GO:0005829">
    <property type="term" value="C:cytosol"/>
    <property type="evidence" value="ECO:0007669"/>
    <property type="project" value="TreeGrafter"/>
</dbReference>
<gene>
    <name evidence="9 12" type="primary">trpD</name>
    <name evidence="12" type="ORF">AGA_1700</name>
</gene>
<dbReference type="PATRIC" id="fig|431306.5.peg.1736"/>
<dbReference type="NCBIfam" id="TIGR01245">
    <property type="entry name" value="trpD"/>
    <property type="match status" value="1"/>
</dbReference>
<feature type="binding site" evidence="9">
    <location>
        <position position="191"/>
    </location>
    <ligand>
        <name>anthranilate</name>
        <dbReference type="ChEBI" id="CHEBI:16567"/>
        <label>2</label>
    </ligand>
</feature>
<feature type="binding site" evidence="9">
    <location>
        <position position="105"/>
    </location>
    <ligand>
        <name>5-phospho-alpha-D-ribose 1-diphosphate</name>
        <dbReference type="ChEBI" id="CHEBI:58017"/>
    </ligand>
</feature>
<dbReference type="HAMAP" id="MF_00211">
    <property type="entry name" value="TrpD"/>
    <property type="match status" value="1"/>
</dbReference>
<dbReference type="FunFam" id="3.40.1030.10:FF:000002">
    <property type="entry name" value="Anthranilate phosphoribosyltransferase"/>
    <property type="match status" value="1"/>
</dbReference>
<evidence type="ECO:0000313" key="13">
    <source>
        <dbReference type="Proteomes" id="UP000068250"/>
    </source>
</evidence>
<evidence type="ECO:0000256" key="6">
    <source>
        <dbReference type="ARBA" id="ARBA00023141"/>
    </source>
</evidence>
<dbReference type="GO" id="GO:0000287">
    <property type="term" value="F:magnesium ion binding"/>
    <property type="evidence" value="ECO:0007669"/>
    <property type="project" value="UniProtKB-UniRule"/>
</dbReference>
<comment type="function">
    <text evidence="9">Catalyzes the transfer of the phosphoribosyl group of 5-phosphorylribose-1-pyrophosphate (PRPP) to anthranilate to yield N-(5'-phosphoribosyl)-anthranilate (PRA).</text>
</comment>
<sequence>MRAHGRPRQSMPERGSMASGRDEAVFFTTILTHLAERKTLSAQQAEAAFGSIMDGHVPPERIAAFLMALRVRGETQDELLGAVTALRQRMYPVPNAPHNTIDVCGTGGDNYGTLNVSTAVAFVLAALGVPVAKHGNRAISSRSGASDVLAALCVPLSSQAEVLAEQLAQHHVVFMAAPHHHPAMRHAAGARKALGLPTLFNLVGPMVNPAGVKRQLMGVFSTDWLLPVTEVLARLGSECVWTVCGQPQDEQGGIDEITLAGPTQAIALENGHIRPYLIEPGMAGLPYAPVSAIKGGDAQHNAQALEALLRGAHGAYRDTVVLNAAFALHVAGQQTVLRDGQIDPAALKNSVAIAARSLDNGTALAVLNGLRASSSDAHA</sequence>
<comment type="caution">
    <text evidence="9">Lacks conserved residue(s) required for the propagation of feature annotation.</text>
</comment>